<protein>
    <submittedName>
        <fullName evidence="2">Uncharacterized protein</fullName>
    </submittedName>
</protein>
<evidence type="ECO:0000313" key="3">
    <source>
        <dbReference type="Proteomes" id="UP001232493"/>
    </source>
</evidence>
<evidence type="ECO:0000256" key="1">
    <source>
        <dbReference type="SAM" id="Phobius"/>
    </source>
</evidence>
<proteinExistence type="predicted"/>
<keyword evidence="1" id="KW-1133">Transmembrane helix</keyword>
<sequence length="420" mass="48433">MGTRIYKRNFRSKKSFQSSSISSTTRIILLFCIILINISIFSKEKIGLVYNGPSSLFSDVFYNIYKYVDIETPPSTSSKRLEITIQASNIIIDFDKKEYTDSLTNFKSLLSDVFKNYYQRRIYLIANNCQMFDESGEIVNSAFFNWSENLRVKILKNNMIFNVPVKTPIGQSLQKVPERWIEVNFLGYTGDATLNGKKIELEEHMILPPNNYTLETPYEKIKFNLENIYNKYEIPLISEIIEKEISFKKILGIFDLETGIEITGTEKSVWIPKKGDNILIVENAVFASPFGILEKNKGIQFHGIPVFAYENNFTIYLITSYGEIITVGLRNIIRDMERAPSYITVKDNKISVLTFGGKKYSIDLKTGGLYFIGQTSKIENNIKLRTEKTISLENKNIFIKNNKVKITKKNNITMRYKNGK</sequence>
<reference evidence="2 3" key="1">
    <citation type="submission" date="2021-02" db="EMBL/GenBank/DDBJ databases">
        <title>Characterization of Marinitoga sp. nov. str. BP5-C20A.</title>
        <authorList>
            <person name="Erauso G."/>
            <person name="Postec A."/>
        </authorList>
    </citation>
    <scope>NUCLEOTIDE SEQUENCE [LARGE SCALE GENOMIC DNA]</scope>
    <source>
        <strain evidence="2 3">BP5-C20A</strain>
    </source>
</reference>
<dbReference type="RefSeq" id="WP_280998682.1">
    <property type="nucleotide sequence ID" value="NZ_CP069362.1"/>
</dbReference>
<keyword evidence="1" id="KW-0812">Transmembrane</keyword>
<feature type="transmembrane region" description="Helical" evidence="1">
    <location>
        <begin position="21"/>
        <end position="41"/>
    </location>
</feature>
<dbReference type="EMBL" id="CP069362">
    <property type="protein sequence ID" value="WGS64782.1"/>
    <property type="molecule type" value="Genomic_DNA"/>
</dbReference>
<name>A0ABY8PQ95_9BACT</name>
<dbReference type="Proteomes" id="UP001232493">
    <property type="component" value="Chromosome"/>
</dbReference>
<keyword evidence="1" id="KW-0472">Membrane</keyword>
<keyword evidence="3" id="KW-1185">Reference proteome</keyword>
<evidence type="ECO:0000313" key="2">
    <source>
        <dbReference type="EMBL" id="WGS64782.1"/>
    </source>
</evidence>
<accession>A0ABY8PQ95</accession>
<gene>
    <name evidence="2" type="ORF">JRV97_10550</name>
</gene>
<organism evidence="2 3">
    <name type="scientific">Marinitoga aeolica</name>
    <dbReference type="NCBI Taxonomy" id="2809031"/>
    <lineage>
        <taxon>Bacteria</taxon>
        <taxon>Thermotogati</taxon>
        <taxon>Thermotogota</taxon>
        <taxon>Thermotogae</taxon>
        <taxon>Petrotogales</taxon>
        <taxon>Petrotogaceae</taxon>
        <taxon>Marinitoga</taxon>
    </lineage>
</organism>